<feature type="binding site" evidence="8">
    <location>
        <position position="10"/>
    </location>
    <ligand>
        <name>S-adenosyl-L-methionine</name>
        <dbReference type="ChEBI" id="CHEBI:59789"/>
    </ligand>
</feature>
<dbReference type="Gene3D" id="1.10.8.480">
    <property type="match status" value="1"/>
</dbReference>
<keyword evidence="4 8" id="KW-0949">S-adenosyl-L-methionine</keyword>
<dbReference type="InterPro" id="IPR011530">
    <property type="entry name" value="rRNA_adenine_dimethylase"/>
</dbReference>
<dbReference type="NCBIfam" id="TIGR00755">
    <property type="entry name" value="ksgA"/>
    <property type="match status" value="1"/>
</dbReference>
<dbReference type="InterPro" id="IPR020598">
    <property type="entry name" value="rRNA_Ade_methylase_Trfase_N"/>
</dbReference>
<dbReference type="InterPro" id="IPR020596">
    <property type="entry name" value="rRNA_Ade_Mease_Trfase_CS"/>
</dbReference>
<dbReference type="HAMAP" id="MF_00607">
    <property type="entry name" value="16SrRNA_methyltr_A"/>
    <property type="match status" value="1"/>
</dbReference>
<reference evidence="12" key="1">
    <citation type="submission" date="2025-08" db="UniProtKB">
        <authorList>
            <consortium name="RefSeq"/>
        </authorList>
    </citation>
    <scope>IDENTIFICATION</scope>
    <source>
        <strain evidence="12">Airmid</strain>
    </source>
</reference>
<dbReference type="RefSeq" id="XP_027202809.1">
    <property type="nucleotide sequence ID" value="XM_027347008.1"/>
</dbReference>
<evidence type="ECO:0000256" key="4">
    <source>
        <dbReference type="ARBA" id="ARBA00022691"/>
    </source>
</evidence>
<dbReference type="PANTHER" id="PTHR11727">
    <property type="entry name" value="DIMETHYLADENOSINE TRANSFERASE"/>
    <property type="match status" value="1"/>
</dbReference>
<gene>
    <name evidence="12" type="primary">LOC113796705</name>
</gene>
<dbReference type="OrthoDB" id="74991at2759"/>
<comment type="subunit">
    <text evidence="6">Part of the small subunit (SSU) processome, composed of more than 70 proteins and the RNA chaperone small nucleolar RNA (snoRNA) U3.</text>
</comment>
<feature type="binding site" evidence="8">
    <location>
        <position position="12"/>
    </location>
    <ligand>
        <name>S-adenosyl-L-methionine</name>
        <dbReference type="ChEBI" id="CHEBI:59789"/>
    </ligand>
</feature>
<evidence type="ECO:0000256" key="9">
    <source>
        <dbReference type="RuleBase" id="RU362106"/>
    </source>
</evidence>
<dbReference type="InParanoid" id="A0A6P6YDM1"/>
<evidence type="ECO:0000256" key="8">
    <source>
        <dbReference type="PROSITE-ProRule" id="PRU01026"/>
    </source>
</evidence>
<dbReference type="PROSITE" id="PS01131">
    <property type="entry name" value="RRNA_A_DIMETH"/>
    <property type="match status" value="1"/>
</dbReference>
<evidence type="ECO:0000256" key="6">
    <source>
        <dbReference type="ARBA" id="ARBA00035020"/>
    </source>
</evidence>
<protein>
    <recommendedName>
        <fullName evidence="9">rRNA adenine N(6)-methyltransferase</fullName>
        <ecNumber evidence="9">2.1.1.-</ecNumber>
    </recommendedName>
</protein>
<evidence type="ECO:0000256" key="7">
    <source>
        <dbReference type="ARBA" id="ARBA00046134"/>
    </source>
</evidence>
<dbReference type="CDD" id="cd02440">
    <property type="entry name" value="AdoMet_MTases"/>
    <property type="match status" value="1"/>
</dbReference>
<dbReference type="SMART" id="SM00650">
    <property type="entry name" value="rADc"/>
    <property type="match status" value="1"/>
</dbReference>
<keyword evidence="3 8" id="KW-0808">Transferase</keyword>
<dbReference type="Pfam" id="PF00398">
    <property type="entry name" value="RrnaAD"/>
    <property type="match status" value="1"/>
</dbReference>
<feature type="binding site" evidence="8">
    <location>
        <position position="85"/>
    </location>
    <ligand>
        <name>S-adenosyl-L-methionine</name>
        <dbReference type="ChEBI" id="CHEBI:59789"/>
    </ligand>
</feature>
<feature type="binding site" evidence="8">
    <location>
        <position position="37"/>
    </location>
    <ligand>
        <name>S-adenosyl-L-methionine</name>
        <dbReference type="ChEBI" id="CHEBI:59789"/>
    </ligand>
</feature>
<keyword evidence="5 8" id="KW-0694">RNA-binding</keyword>
<dbReference type="GO" id="GO:0003723">
    <property type="term" value="F:RNA binding"/>
    <property type="evidence" value="ECO:0007669"/>
    <property type="project" value="UniProtKB-UniRule"/>
</dbReference>
<evidence type="ECO:0000256" key="3">
    <source>
        <dbReference type="ARBA" id="ARBA00022679"/>
    </source>
</evidence>
<dbReference type="KEGG" id="dpte:113796705"/>
<dbReference type="InterPro" id="IPR029063">
    <property type="entry name" value="SAM-dependent_MTases_sf"/>
</dbReference>
<dbReference type="PANTHER" id="PTHR11727:SF7">
    <property type="entry name" value="DIMETHYLADENOSINE TRANSFERASE-RELATED"/>
    <property type="match status" value="1"/>
</dbReference>
<keyword evidence="1 9" id="KW-0698">rRNA processing</keyword>
<comment type="function">
    <text evidence="7">Specifically dimethylates two adjacent adenosines in the loop of a conserved hairpin near the 3'-end of 18S rRNA in the 40S particle. Involved in the pre-rRNA processing steps leading to small-subunit rRNA production independently of its RNA-modifying catalytic activity. Part of the small subunit (SSU) processome, first precursor of the small eukaryotic ribosomal subunit. During the assembly of the SSU processome in the nucleolus, many ribosome biogenesis factors, an RNA chaperone and ribosomal proteins associate with the nascent pre-rRNA and work in concert to generate RNA folding, modifications, rearrangements and cleavage as well as targeted degradation of pre-ribosomal RNA by the RNA exosome.</text>
</comment>
<feature type="binding site" evidence="8">
    <location>
        <position position="100"/>
    </location>
    <ligand>
        <name>S-adenosyl-L-methionine</name>
        <dbReference type="ChEBI" id="CHEBI:59789"/>
    </ligand>
</feature>
<dbReference type="EC" id="2.1.1.-" evidence="9"/>
<feature type="domain" description="Ribosomal RNA adenine methylase transferase N-terminal" evidence="10">
    <location>
        <begin position="17"/>
        <end position="185"/>
    </location>
</feature>
<dbReference type="Gene3D" id="3.40.50.150">
    <property type="entry name" value="Vaccinia Virus protein VP39"/>
    <property type="match status" value="1"/>
</dbReference>
<organism evidence="11 12">
    <name type="scientific">Dermatophagoides pteronyssinus</name>
    <name type="common">European house dust mite</name>
    <dbReference type="NCBI Taxonomy" id="6956"/>
    <lineage>
        <taxon>Eukaryota</taxon>
        <taxon>Metazoa</taxon>
        <taxon>Ecdysozoa</taxon>
        <taxon>Arthropoda</taxon>
        <taxon>Chelicerata</taxon>
        <taxon>Arachnida</taxon>
        <taxon>Acari</taxon>
        <taxon>Acariformes</taxon>
        <taxon>Sarcoptiformes</taxon>
        <taxon>Astigmata</taxon>
        <taxon>Psoroptidia</taxon>
        <taxon>Analgoidea</taxon>
        <taxon>Pyroglyphidae</taxon>
        <taxon>Dermatophagoidinae</taxon>
        <taxon>Dermatophagoides</taxon>
    </lineage>
</organism>
<keyword evidence="2 8" id="KW-0489">Methyltransferase</keyword>
<comment type="similarity">
    <text evidence="8 9">Belongs to the class I-like SAM-binding methyltransferase superfamily. rRNA adenine N(6)-methyltransferase family.</text>
</comment>
<evidence type="ECO:0000313" key="11">
    <source>
        <dbReference type="Proteomes" id="UP000515146"/>
    </source>
</evidence>
<dbReference type="GO" id="GO:0000179">
    <property type="term" value="F:rRNA (adenine-N6,N6-)-dimethyltransferase activity"/>
    <property type="evidence" value="ECO:0007669"/>
    <property type="project" value="UniProtKB-UniRule"/>
</dbReference>
<dbReference type="FunFam" id="3.40.50.150:FF:000081">
    <property type="entry name" value="rRNA adenine N(6)-methyltransferase"/>
    <property type="match status" value="1"/>
</dbReference>
<keyword evidence="11" id="KW-1185">Reference proteome</keyword>
<accession>A0A6P6YDM1</accession>
<dbReference type="InterPro" id="IPR001737">
    <property type="entry name" value="KsgA/Erm"/>
</dbReference>
<proteinExistence type="inferred from homology"/>
<sequence>MKMNKKLGQHLLSNPGIVQKIIESAQITKSDTVLEIGPGTGNLTMQLCTLAKKVRCIEIDQRMVAELKKRAMASGHTNLEVLKGDALKTDFGYFTLCVANLPYQISSMFLFRLISWPKKFRAAILMFQKEFGDRLLASAGDKHYCRLSVNVQLFCKITRVCNVSAKSFNPPPKVDSVVVKLSSLPNKLEVDYQQWDAMLKIIFNRKRKTLRASFVSGSCLNNIYNLYKEYTNKILPDSRVLDTVSEFKEYLCKLLSDCYIELDKKSFEIVKVDDTHLCQLENKLAMLEMRAVELSVNNLFILYKHLLTHGIYFVKPNTENQLECLKEMFINNNNELIDVDQD</sequence>
<evidence type="ECO:0000256" key="2">
    <source>
        <dbReference type="ARBA" id="ARBA00022603"/>
    </source>
</evidence>
<evidence type="ECO:0000259" key="10">
    <source>
        <dbReference type="SMART" id="SM00650"/>
    </source>
</evidence>
<evidence type="ECO:0000313" key="12">
    <source>
        <dbReference type="RefSeq" id="XP_027202809.1"/>
    </source>
</evidence>
<name>A0A6P6YDM1_DERPT</name>
<dbReference type="Proteomes" id="UP000515146">
    <property type="component" value="Unplaced"/>
</dbReference>
<dbReference type="SUPFAM" id="SSF53335">
    <property type="entry name" value="S-adenosyl-L-methionine-dependent methyltransferases"/>
    <property type="match status" value="1"/>
</dbReference>
<dbReference type="AlphaFoldDB" id="A0A6P6YDM1"/>
<evidence type="ECO:0000256" key="5">
    <source>
        <dbReference type="ARBA" id="ARBA00022884"/>
    </source>
</evidence>
<evidence type="ECO:0000256" key="1">
    <source>
        <dbReference type="ARBA" id="ARBA00022552"/>
    </source>
</evidence>
<dbReference type="PROSITE" id="PS51689">
    <property type="entry name" value="SAM_RNA_A_N6_MT"/>
    <property type="match status" value="1"/>
</dbReference>
<feature type="binding site" evidence="8">
    <location>
        <position position="58"/>
    </location>
    <ligand>
        <name>S-adenosyl-L-methionine</name>
        <dbReference type="ChEBI" id="CHEBI:59789"/>
    </ligand>
</feature>